<protein>
    <recommendedName>
        <fullName evidence="9">ADP-ribosylation factor</fullName>
    </recommendedName>
</protein>
<dbReference type="PROSITE" id="PS51417">
    <property type="entry name" value="ARF"/>
    <property type="match status" value="1"/>
</dbReference>
<dbReference type="PANTHER" id="PTHR11711">
    <property type="entry name" value="ADP RIBOSYLATION FACTOR-RELATED"/>
    <property type="match status" value="1"/>
</dbReference>
<feature type="binding site" evidence="4">
    <location>
        <begin position="27"/>
        <end position="34"/>
    </location>
    <ligand>
        <name>GTP</name>
        <dbReference type="ChEBI" id="CHEBI:37565"/>
    </ligand>
</feature>
<proteinExistence type="inferred from homology"/>
<dbReference type="GO" id="GO:0030010">
    <property type="term" value="P:establishment of cell polarity"/>
    <property type="evidence" value="ECO:0007669"/>
    <property type="project" value="UniProtKB-ARBA"/>
</dbReference>
<evidence type="ECO:0000313" key="7">
    <source>
        <dbReference type="EMBL" id="CAD7244451.1"/>
    </source>
</evidence>
<evidence type="ECO:0000256" key="5">
    <source>
        <dbReference type="PIRSR" id="PIRSR606689-2"/>
    </source>
</evidence>
<dbReference type="InterPro" id="IPR027417">
    <property type="entry name" value="P-loop_NTPase"/>
</dbReference>
<dbReference type="GO" id="GO:0051649">
    <property type="term" value="P:establishment of localization in cell"/>
    <property type="evidence" value="ECO:0007669"/>
    <property type="project" value="UniProtKB-ARBA"/>
</dbReference>
<keyword evidence="2 4" id="KW-0547">Nucleotide-binding</keyword>
<dbReference type="InterPro" id="IPR006689">
    <property type="entry name" value="Small_GTPase_ARF/SAR"/>
</dbReference>
<organism evidence="7">
    <name type="scientific">Darwinula stevensoni</name>
    <dbReference type="NCBI Taxonomy" id="69355"/>
    <lineage>
        <taxon>Eukaryota</taxon>
        <taxon>Metazoa</taxon>
        <taxon>Ecdysozoa</taxon>
        <taxon>Arthropoda</taxon>
        <taxon>Crustacea</taxon>
        <taxon>Oligostraca</taxon>
        <taxon>Ostracoda</taxon>
        <taxon>Podocopa</taxon>
        <taxon>Podocopida</taxon>
        <taxon>Darwinulocopina</taxon>
        <taxon>Darwinuloidea</taxon>
        <taxon>Darwinulidae</taxon>
        <taxon>Darwinula</taxon>
    </lineage>
</organism>
<dbReference type="SMART" id="SM00177">
    <property type="entry name" value="ARF"/>
    <property type="match status" value="1"/>
</dbReference>
<dbReference type="InterPro" id="IPR024156">
    <property type="entry name" value="Small_GTPase_ARF"/>
</dbReference>
<dbReference type="Pfam" id="PF00025">
    <property type="entry name" value="Arf"/>
    <property type="match status" value="1"/>
</dbReference>
<dbReference type="Gene3D" id="3.40.50.300">
    <property type="entry name" value="P-loop containing nucleotide triphosphate hydrolases"/>
    <property type="match status" value="1"/>
</dbReference>
<sequence length="149" mass="16472">MRYLSTLLEKFLESLSGKKSVRILMIGLDGAGKTTILYKLKVGEIVHTIPTIGFNVETLEYKNLTMTVWDVGGQTTIRPLWRHYYQGTHAVIYVVDSSDSARIQEAAEELDEVLGADELRDAALLVLANKQASLHPESPPSRSGGKDGR</sequence>
<evidence type="ECO:0000256" key="3">
    <source>
        <dbReference type="ARBA" id="ARBA00023134"/>
    </source>
</evidence>
<dbReference type="SMART" id="SM00178">
    <property type="entry name" value="SAR"/>
    <property type="match status" value="1"/>
</dbReference>
<dbReference type="NCBIfam" id="TIGR00231">
    <property type="entry name" value="small_GTP"/>
    <property type="match status" value="1"/>
</dbReference>
<comment type="similarity">
    <text evidence="1 6">Belongs to the small GTPase superfamily. Arf family.</text>
</comment>
<dbReference type="FunFam" id="3.40.50.300:FF:000412">
    <property type="entry name" value="ADP-ribosylation factor 1"/>
    <property type="match status" value="1"/>
</dbReference>
<dbReference type="SUPFAM" id="SSF52540">
    <property type="entry name" value="P-loop containing nucleoside triphosphate hydrolases"/>
    <property type="match status" value="1"/>
</dbReference>
<dbReference type="EMBL" id="CAJPEV010000641">
    <property type="protein sequence ID" value="CAG0887157.1"/>
    <property type="molecule type" value="Genomic_DNA"/>
</dbReference>
<dbReference type="GO" id="GO:0005525">
    <property type="term" value="F:GTP binding"/>
    <property type="evidence" value="ECO:0007669"/>
    <property type="project" value="UniProtKB-KW"/>
</dbReference>
<feature type="binding site" evidence="5">
    <location>
        <position position="34"/>
    </location>
    <ligand>
        <name>Mg(2+)</name>
        <dbReference type="ChEBI" id="CHEBI:18420"/>
    </ligand>
</feature>
<dbReference type="InterPro" id="IPR005225">
    <property type="entry name" value="Small_GTP-bd"/>
</dbReference>
<evidence type="ECO:0000256" key="6">
    <source>
        <dbReference type="RuleBase" id="RU003925"/>
    </source>
</evidence>
<accession>A0A7R8X5J1</accession>
<evidence type="ECO:0000256" key="1">
    <source>
        <dbReference type="ARBA" id="ARBA00010290"/>
    </source>
</evidence>
<keyword evidence="3 4" id="KW-0342">GTP-binding</keyword>
<feature type="binding site" evidence="4">
    <location>
        <position position="73"/>
    </location>
    <ligand>
        <name>GTP</name>
        <dbReference type="ChEBI" id="CHEBI:37565"/>
    </ligand>
</feature>
<dbReference type="CDD" id="cd00878">
    <property type="entry name" value="Arf_Arl"/>
    <property type="match status" value="1"/>
</dbReference>
<name>A0A7R8X5J1_9CRUS</name>
<evidence type="ECO:0008006" key="9">
    <source>
        <dbReference type="Google" id="ProtNLM"/>
    </source>
</evidence>
<feature type="binding site" evidence="5">
    <location>
        <position position="51"/>
    </location>
    <ligand>
        <name>Mg(2+)</name>
        <dbReference type="ChEBI" id="CHEBI:18420"/>
    </ligand>
</feature>
<dbReference type="GO" id="GO:0003924">
    <property type="term" value="F:GTPase activity"/>
    <property type="evidence" value="ECO:0007669"/>
    <property type="project" value="InterPro"/>
</dbReference>
<dbReference type="GO" id="GO:0046872">
    <property type="term" value="F:metal ion binding"/>
    <property type="evidence" value="ECO:0007669"/>
    <property type="project" value="UniProtKB-KW"/>
</dbReference>
<dbReference type="GO" id="GO:0016192">
    <property type="term" value="P:vesicle-mediated transport"/>
    <property type="evidence" value="ECO:0007669"/>
    <property type="project" value="UniProtKB-ARBA"/>
</dbReference>
<dbReference type="AlphaFoldDB" id="A0A7R8X5J1"/>
<evidence type="ECO:0000313" key="8">
    <source>
        <dbReference type="Proteomes" id="UP000677054"/>
    </source>
</evidence>
<dbReference type="Proteomes" id="UP000677054">
    <property type="component" value="Unassembled WGS sequence"/>
</dbReference>
<dbReference type="EMBL" id="LR900158">
    <property type="protein sequence ID" value="CAD7244451.1"/>
    <property type="molecule type" value="Genomic_DNA"/>
</dbReference>
<evidence type="ECO:0000256" key="4">
    <source>
        <dbReference type="PIRSR" id="PIRSR606689-1"/>
    </source>
</evidence>
<dbReference type="OrthoDB" id="2011769at2759"/>
<keyword evidence="8" id="KW-1185">Reference proteome</keyword>
<reference evidence="7" key="1">
    <citation type="submission" date="2020-11" db="EMBL/GenBank/DDBJ databases">
        <authorList>
            <person name="Tran Van P."/>
        </authorList>
    </citation>
    <scope>NUCLEOTIDE SEQUENCE</scope>
</reference>
<keyword evidence="5" id="KW-0460">Magnesium</keyword>
<dbReference type="PRINTS" id="PR00328">
    <property type="entry name" value="SAR1GTPBP"/>
</dbReference>
<keyword evidence="5" id="KW-0479">Metal-binding</keyword>
<evidence type="ECO:0000256" key="2">
    <source>
        <dbReference type="ARBA" id="ARBA00022741"/>
    </source>
</evidence>
<gene>
    <name evidence="7" type="ORF">DSTB1V02_LOCUS4347</name>
</gene>